<name>A0A1Z5K289_FISSO</name>
<protein>
    <submittedName>
        <fullName evidence="1">Uncharacterized protein</fullName>
    </submittedName>
</protein>
<comment type="caution">
    <text evidence="1">The sequence shown here is derived from an EMBL/GenBank/DDBJ whole genome shotgun (WGS) entry which is preliminary data.</text>
</comment>
<evidence type="ECO:0000313" key="2">
    <source>
        <dbReference type="Proteomes" id="UP000198406"/>
    </source>
</evidence>
<dbReference type="Proteomes" id="UP000198406">
    <property type="component" value="Unassembled WGS sequence"/>
</dbReference>
<dbReference type="EMBL" id="BDSP01000147">
    <property type="protein sequence ID" value="GAX20397.1"/>
    <property type="molecule type" value="Genomic_DNA"/>
</dbReference>
<proteinExistence type="predicted"/>
<evidence type="ECO:0000313" key="1">
    <source>
        <dbReference type="EMBL" id="GAX20397.1"/>
    </source>
</evidence>
<accession>A0A1Z5K289</accession>
<organism evidence="1 2">
    <name type="scientific">Fistulifera solaris</name>
    <name type="common">Oleaginous diatom</name>
    <dbReference type="NCBI Taxonomy" id="1519565"/>
    <lineage>
        <taxon>Eukaryota</taxon>
        <taxon>Sar</taxon>
        <taxon>Stramenopiles</taxon>
        <taxon>Ochrophyta</taxon>
        <taxon>Bacillariophyta</taxon>
        <taxon>Bacillariophyceae</taxon>
        <taxon>Bacillariophycidae</taxon>
        <taxon>Naviculales</taxon>
        <taxon>Naviculaceae</taxon>
        <taxon>Fistulifera</taxon>
    </lineage>
</organism>
<keyword evidence="2" id="KW-1185">Reference proteome</keyword>
<dbReference type="AlphaFoldDB" id="A0A1Z5K289"/>
<dbReference type="InParanoid" id="A0A1Z5K289"/>
<gene>
    <name evidence="1" type="ORF">FisN_9Hu116</name>
</gene>
<sequence length="103" mass="11527">MRKAMIRVGKGVIASTRTTLSRNSPATLSSLGATRTPHIRDKYSVPLPSRELDHMNIRRIEGRAYAGPIPSWELDHMDIRRIAGSSINSGATEIKSHWIFTEE</sequence>
<reference evidence="1 2" key="1">
    <citation type="journal article" date="2015" name="Plant Cell">
        <title>Oil accumulation by the oleaginous diatom Fistulifera solaris as revealed by the genome and transcriptome.</title>
        <authorList>
            <person name="Tanaka T."/>
            <person name="Maeda Y."/>
            <person name="Veluchamy A."/>
            <person name="Tanaka M."/>
            <person name="Abida H."/>
            <person name="Marechal E."/>
            <person name="Bowler C."/>
            <person name="Muto M."/>
            <person name="Sunaga Y."/>
            <person name="Tanaka M."/>
            <person name="Yoshino T."/>
            <person name="Taniguchi T."/>
            <person name="Fukuda Y."/>
            <person name="Nemoto M."/>
            <person name="Matsumoto M."/>
            <person name="Wong P.S."/>
            <person name="Aburatani S."/>
            <person name="Fujibuchi W."/>
        </authorList>
    </citation>
    <scope>NUCLEOTIDE SEQUENCE [LARGE SCALE GENOMIC DNA]</scope>
    <source>
        <strain evidence="1 2">JPCC DA0580</strain>
    </source>
</reference>